<dbReference type="Proteomes" id="UP000007882">
    <property type="component" value="Chromosome"/>
</dbReference>
<protein>
    <submittedName>
        <fullName evidence="1">Uncharacterized protein</fullName>
    </submittedName>
</protein>
<accession>I0HFX8</accession>
<proteinExistence type="predicted"/>
<dbReference type="STRING" id="512565.AMIS_66950"/>
<dbReference type="KEGG" id="ams:AMIS_66950"/>
<dbReference type="EMBL" id="AP012319">
    <property type="protein sequence ID" value="BAL91915.1"/>
    <property type="molecule type" value="Genomic_DNA"/>
</dbReference>
<evidence type="ECO:0000313" key="2">
    <source>
        <dbReference type="Proteomes" id="UP000007882"/>
    </source>
</evidence>
<organism evidence="1 2">
    <name type="scientific">Actinoplanes missouriensis (strain ATCC 14538 / DSM 43046 / CBS 188.64 / JCM 3121 / NBRC 102363 / NCIMB 12654 / NRRL B-3342 / UNCC 431)</name>
    <dbReference type="NCBI Taxonomy" id="512565"/>
    <lineage>
        <taxon>Bacteria</taxon>
        <taxon>Bacillati</taxon>
        <taxon>Actinomycetota</taxon>
        <taxon>Actinomycetes</taxon>
        <taxon>Micromonosporales</taxon>
        <taxon>Micromonosporaceae</taxon>
        <taxon>Actinoplanes</taxon>
    </lineage>
</organism>
<dbReference type="AlphaFoldDB" id="I0HFX8"/>
<dbReference type="eggNOG" id="ENOG5033H0J">
    <property type="taxonomic scope" value="Bacteria"/>
</dbReference>
<gene>
    <name evidence="1" type="ordered locus">AMIS_66950</name>
</gene>
<name>I0HFX8_ACTM4</name>
<reference evidence="1 2" key="1">
    <citation type="submission" date="2012-02" db="EMBL/GenBank/DDBJ databases">
        <title>Complete genome sequence of Actinoplanes missouriensis 431 (= NBRC 102363).</title>
        <authorList>
            <person name="Ohnishi Y."/>
            <person name="Ishikawa J."/>
            <person name="Sekine M."/>
            <person name="Hosoyama A."/>
            <person name="Harada T."/>
            <person name="Narita H."/>
            <person name="Hata T."/>
            <person name="Konno Y."/>
            <person name="Tutikane K."/>
            <person name="Fujita N."/>
            <person name="Horinouchi S."/>
            <person name="Hayakawa M."/>
        </authorList>
    </citation>
    <scope>NUCLEOTIDE SEQUENCE [LARGE SCALE GENOMIC DNA]</scope>
    <source>
        <strain evidence="2">ATCC 14538 / DSM 43046 / CBS 188.64 / JCM 3121 / NBRC 102363 / NCIMB 12654 / NRRL B-3342 / UNCC 431</strain>
    </source>
</reference>
<sequence>MVAMLVAGAAWSAKADSPEDTGRQPLAVEAVTAAHASELVPAVITTTPHARYLSLHARMAVEASRRGWSTDDLPAFRQLLRRCEVILAAVSLRHDAVDREVHQRRAGKRRPHGVNTIAQALDGSESIDLDELSRAYSVVANGFYGTYGGIETALGLITPEVLPAPGPAAEPEALGALDQAIELALGGDVLSMADLDGAVGVCLCQVSAKTDGASLRRAYFGTDVPDPDLAAAHRASAAVLTRAVHGQPVDDNIDLMMDRLCCFTSDLPQILGGANLDHAMRWRGALLRNWSVWAWRLLWANLVAPLSGTGTREDAVAVFVAGLPSVRVRQALRDDLPPTVDGNSGLQPVEHDLNDEVGQAGGWSVLQLLRLLAVGARRADEVDGLSREAFLRYDQTGMGPVWFRGWIDDHADIPLPDAARSLAIAMFNRAEKVSRDKMQWTRTGLRMPTRLRVVGDRLRLEGREGDAPASLRLDTFASVLLQLGVLDVSDDGMTWKQGPYGTEWSPGS</sequence>
<dbReference type="PATRIC" id="fig|512565.3.peg.6697"/>
<keyword evidence="2" id="KW-1185">Reference proteome</keyword>
<evidence type="ECO:0000313" key="1">
    <source>
        <dbReference type="EMBL" id="BAL91915.1"/>
    </source>
</evidence>
<dbReference type="HOGENOM" id="CLU_557577_0_0_11"/>